<feature type="domain" description="GS beta-grasp" evidence="13">
    <location>
        <begin position="15"/>
        <end position="99"/>
    </location>
</feature>
<dbReference type="InterPro" id="IPR008146">
    <property type="entry name" value="Gln_synth_cat_dom"/>
</dbReference>
<feature type="binding site" evidence="5">
    <location>
        <position position="323"/>
    </location>
    <ligand>
        <name>L-glutamate</name>
        <dbReference type="ChEBI" id="CHEBI:29985"/>
    </ligand>
</feature>
<dbReference type="Pfam" id="PF00120">
    <property type="entry name" value="Gln-synt_C"/>
    <property type="match status" value="1"/>
</dbReference>
<feature type="binding site" evidence="7">
    <location>
        <position position="132"/>
    </location>
    <ligand>
        <name>Mg(2+)</name>
        <dbReference type="ChEBI" id="CHEBI:18420"/>
        <label>1</label>
    </ligand>
</feature>
<keyword evidence="7" id="KW-0460">Magnesium</keyword>
<comment type="function">
    <text evidence="1">Catalyzes the ATP-dependent biosynthesis of glutamine from glutamate and ammonia.</text>
</comment>
<feature type="binding site" evidence="5">
    <location>
        <begin position="266"/>
        <end position="267"/>
    </location>
    <ligand>
        <name>L-glutamate</name>
        <dbReference type="ChEBI" id="CHEBI:29985"/>
    </ligand>
</feature>
<comment type="subcellular location">
    <subcellularLocation>
        <location evidence="11">Cytoplasm</location>
    </subcellularLocation>
</comment>
<comment type="subunit">
    <text evidence="3">Oligomer of 12 subunits arranged in the form of two hexameric ring.</text>
</comment>
<dbReference type="RefSeq" id="WP_254292914.1">
    <property type="nucleotide sequence ID" value="NZ_JAMLDX010000006.1"/>
</dbReference>
<dbReference type="InterPro" id="IPR001637">
    <property type="entry name" value="Gln_synth_I_adenylation_site"/>
</dbReference>
<dbReference type="GO" id="GO:0016020">
    <property type="term" value="C:membrane"/>
    <property type="evidence" value="ECO:0007669"/>
    <property type="project" value="TreeGrafter"/>
</dbReference>
<dbReference type="NCBIfam" id="TIGR00653">
    <property type="entry name" value="GlnA"/>
    <property type="match status" value="1"/>
</dbReference>
<accession>A0A9X2KLM8</accession>
<name>A0A9X2KLM8_9SPHN</name>
<feature type="binding site" evidence="7">
    <location>
        <position position="271"/>
    </location>
    <ligand>
        <name>Mg(2+)</name>
        <dbReference type="ChEBI" id="CHEBI:18420"/>
        <label>1</label>
    </ligand>
</feature>
<dbReference type="PROSITE" id="PS00181">
    <property type="entry name" value="GLNA_ATP"/>
    <property type="match status" value="1"/>
</dbReference>
<feature type="modified residue" description="O-AMP-tyrosine" evidence="8">
    <location>
        <position position="399"/>
    </location>
</feature>
<feature type="binding site" evidence="7">
    <location>
        <position position="222"/>
    </location>
    <ligand>
        <name>Mg(2+)</name>
        <dbReference type="ChEBI" id="CHEBI:18420"/>
        <label>1</label>
    </ligand>
</feature>
<dbReference type="PROSITE" id="PS51986">
    <property type="entry name" value="GS_BETA_GRASP"/>
    <property type="match status" value="1"/>
</dbReference>
<dbReference type="InterPro" id="IPR014746">
    <property type="entry name" value="Gln_synth/guanido_kin_cat_dom"/>
</dbReference>
<dbReference type="PANTHER" id="PTHR43407">
    <property type="entry name" value="GLUTAMINE SYNTHETASE"/>
    <property type="match status" value="1"/>
</dbReference>
<dbReference type="PANTHER" id="PTHR43407:SF2">
    <property type="entry name" value="GLUTAMINE SYNTHETASE"/>
    <property type="match status" value="1"/>
</dbReference>
<comment type="catalytic activity">
    <reaction evidence="12">
        <text>L-glutamate + NH4(+) + ATP = L-glutamine + ADP + phosphate + H(+)</text>
        <dbReference type="Rhea" id="RHEA:16169"/>
        <dbReference type="ChEBI" id="CHEBI:15378"/>
        <dbReference type="ChEBI" id="CHEBI:28938"/>
        <dbReference type="ChEBI" id="CHEBI:29985"/>
        <dbReference type="ChEBI" id="CHEBI:30616"/>
        <dbReference type="ChEBI" id="CHEBI:43474"/>
        <dbReference type="ChEBI" id="CHEBI:58359"/>
        <dbReference type="ChEBI" id="CHEBI:456216"/>
        <dbReference type="EC" id="6.3.1.2"/>
    </reaction>
</comment>
<dbReference type="Proteomes" id="UP001139451">
    <property type="component" value="Unassembled WGS sequence"/>
</dbReference>
<feature type="binding site" evidence="7">
    <location>
        <position position="134"/>
    </location>
    <ligand>
        <name>Mg(2+)</name>
        <dbReference type="ChEBI" id="CHEBI:18420"/>
        <label>1</label>
    </ligand>
</feature>
<feature type="binding site" evidence="5">
    <location>
        <position position="329"/>
    </location>
    <ligand>
        <name>L-glutamate</name>
        <dbReference type="ChEBI" id="CHEBI:29985"/>
    </ligand>
</feature>
<dbReference type="GO" id="GO:0019740">
    <property type="term" value="P:nitrogen utilization"/>
    <property type="evidence" value="ECO:0007669"/>
    <property type="project" value="TreeGrafter"/>
</dbReference>
<evidence type="ECO:0000256" key="2">
    <source>
        <dbReference type="ARBA" id="ARBA00009897"/>
    </source>
</evidence>
<keyword evidence="6 12" id="KW-0067">ATP-binding</keyword>
<proteinExistence type="inferred from homology"/>
<keyword evidence="11" id="KW-0963">Cytoplasm</keyword>
<feature type="binding site" evidence="7">
    <location>
        <position position="215"/>
    </location>
    <ligand>
        <name>Mg(2+)</name>
        <dbReference type="ChEBI" id="CHEBI:18420"/>
        <label>1</label>
    </ligand>
</feature>
<evidence type="ECO:0000256" key="5">
    <source>
        <dbReference type="PIRSR" id="PIRSR604809-1"/>
    </source>
</evidence>
<dbReference type="Gene3D" id="3.30.590.10">
    <property type="entry name" value="Glutamine synthetase/guanido kinase, catalytic domain"/>
    <property type="match status" value="1"/>
</dbReference>
<dbReference type="GO" id="GO:0006542">
    <property type="term" value="P:glutamine biosynthetic process"/>
    <property type="evidence" value="ECO:0007669"/>
    <property type="project" value="InterPro"/>
</dbReference>
<evidence type="ECO:0000256" key="1">
    <source>
        <dbReference type="ARBA" id="ARBA00003117"/>
    </source>
</evidence>
<sequence length="470" mass="51971">MANTASDILKMVKDQEIEWIDLRFTDPKGKWQHLTMVASVIGEDELTDGLMFDGSSIEGWKAINESDMILKPDLDAVWTDPFSATPMLILVCDIVEPSTGELYARDPRSTAKRAETYVKSIGIGDTVYVGPEAEFFMFDDVRFENSYSTSYYAIDDIELPGNSGKEYEAGNMGHRPRAKGGYFPVAPVDSAVDIRGEMVSTMLEMGLPCDKHHHEVAAAQHELGLTFGTLVTTADRMQIYKYVVHQVAHAYGKTATFMPKPIKEDNGSGMHTHISIWEGGQNTFAGNGYAGLSEACLYFIGGVIKHAKSLNAFTNPSTNSYKRLVPGYEAPVLLAYSARNRSASCRIPYGAGTKAKRVEFRFPDALANPYLCYAALLMAGLDGIQNKIHPGDPMDKNLYDLPPEELSLVPTVCGSLREALDSLEADQDYLLKGDVFSADQIEAYVEIKRAEVARWEMTPSPVEFDMYYSS</sequence>
<keyword evidence="7" id="KW-0479">Metal-binding</keyword>
<dbReference type="InterPro" id="IPR027302">
    <property type="entry name" value="Gln_synth_N_conserv_site"/>
</dbReference>
<organism evidence="15 16">
    <name type="scientific">Sphingomonas tagetis</name>
    <dbReference type="NCBI Taxonomy" id="2949092"/>
    <lineage>
        <taxon>Bacteria</taxon>
        <taxon>Pseudomonadati</taxon>
        <taxon>Pseudomonadota</taxon>
        <taxon>Alphaproteobacteria</taxon>
        <taxon>Sphingomonadales</taxon>
        <taxon>Sphingomonadaceae</taxon>
        <taxon>Sphingomonas</taxon>
    </lineage>
</organism>
<dbReference type="GO" id="GO:0005737">
    <property type="term" value="C:cytoplasm"/>
    <property type="evidence" value="ECO:0007669"/>
    <property type="project" value="UniProtKB-SubCell"/>
</dbReference>
<protein>
    <recommendedName>
        <fullName evidence="12">Glutamine synthetase</fullName>
        <ecNumber evidence="12">6.3.1.2</ecNumber>
    </recommendedName>
</protein>
<dbReference type="AlphaFoldDB" id="A0A9X2KLM8"/>
<evidence type="ECO:0000256" key="9">
    <source>
        <dbReference type="PROSITE-ProRule" id="PRU01330"/>
    </source>
</evidence>
<dbReference type="GO" id="GO:0004356">
    <property type="term" value="F:glutamine synthetase activity"/>
    <property type="evidence" value="ECO:0007669"/>
    <property type="project" value="UniProtKB-EC"/>
</dbReference>
<evidence type="ECO:0000313" key="15">
    <source>
        <dbReference type="EMBL" id="MCP3730782.1"/>
    </source>
</evidence>
<keyword evidence="12 15" id="KW-0436">Ligase</keyword>
<dbReference type="SMART" id="SM01230">
    <property type="entry name" value="Gln-synt_C"/>
    <property type="match status" value="1"/>
</dbReference>
<feature type="binding site" evidence="5">
    <location>
        <position position="341"/>
    </location>
    <ligand>
        <name>L-glutamate</name>
        <dbReference type="ChEBI" id="CHEBI:29985"/>
    </ligand>
</feature>
<dbReference type="GO" id="GO:0046872">
    <property type="term" value="F:metal ion binding"/>
    <property type="evidence" value="ECO:0007669"/>
    <property type="project" value="UniProtKB-KW"/>
</dbReference>
<dbReference type="Pfam" id="PF03951">
    <property type="entry name" value="Gln-synt_N"/>
    <property type="match status" value="1"/>
</dbReference>
<evidence type="ECO:0000256" key="6">
    <source>
        <dbReference type="PIRSR" id="PIRSR604809-2"/>
    </source>
</evidence>
<evidence type="ECO:0000259" key="14">
    <source>
        <dbReference type="PROSITE" id="PS51987"/>
    </source>
</evidence>
<dbReference type="EC" id="6.3.1.2" evidence="12"/>
<evidence type="ECO:0000256" key="11">
    <source>
        <dbReference type="RuleBase" id="RU000387"/>
    </source>
</evidence>
<feature type="binding site" evidence="6">
    <location>
        <position position="210"/>
    </location>
    <ligand>
        <name>ATP</name>
        <dbReference type="ChEBI" id="CHEBI:30616"/>
    </ligand>
</feature>
<dbReference type="PROSITE" id="PS00182">
    <property type="entry name" value="GLNA_ADENYLATION"/>
    <property type="match status" value="1"/>
</dbReference>
<evidence type="ECO:0000256" key="8">
    <source>
        <dbReference type="PIRSR" id="PIRSR604809-50"/>
    </source>
</evidence>
<gene>
    <name evidence="15" type="primary">glnA</name>
    <name evidence="15" type="ORF">M9978_10105</name>
</gene>
<evidence type="ECO:0000313" key="16">
    <source>
        <dbReference type="Proteomes" id="UP001139451"/>
    </source>
</evidence>
<evidence type="ECO:0000256" key="12">
    <source>
        <dbReference type="RuleBase" id="RU004356"/>
    </source>
</evidence>
<keyword evidence="8" id="KW-0597">Phosphoprotein</keyword>
<dbReference type="InterPro" id="IPR036651">
    <property type="entry name" value="Gln_synt_N_sf"/>
</dbReference>
<feature type="binding site" evidence="6">
    <location>
        <position position="341"/>
    </location>
    <ligand>
        <name>ATP</name>
        <dbReference type="ChEBI" id="CHEBI:30616"/>
    </ligand>
</feature>
<dbReference type="SUPFAM" id="SSF55931">
    <property type="entry name" value="Glutamine synthetase/guanido kinase"/>
    <property type="match status" value="1"/>
</dbReference>
<evidence type="ECO:0000256" key="10">
    <source>
        <dbReference type="RuleBase" id="RU000384"/>
    </source>
</evidence>
<dbReference type="GO" id="GO:0005524">
    <property type="term" value="F:ATP binding"/>
    <property type="evidence" value="ECO:0007669"/>
    <property type="project" value="UniProtKB-KW"/>
</dbReference>
<evidence type="ECO:0000256" key="4">
    <source>
        <dbReference type="ARBA" id="ARBA00023231"/>
    </source>
</evidence>
<comment type="cofactor">
    <cofactor evidence="7">
        <name>Mg(2+)</name>
        <dbReference type="ChEBI" id="CHEBI:18420"/>
    </cofactor>
    <text evidence="7">Binds 2 Mg(2+) ions per subunit.</text>
</comment>
<comment type="caution">
    <text evidence="15">The sequence shown here is derived from an EMBL/GenBank/DDBJ whole genome shotgun (WGS) entry which is preliminary data.</text>
</comment>
<evidence type="ECO:0000256" key="7">
    <source>
        <dbReference type="PIRSR" id="PIRSR604809-3"/>
    </source>
</evidence>
<feature type="binding site" evidence="6">
    <location>
        <begin position="273"/>
        <end position="275"/>
    </location>
    <ligand>
        <name>ATP</name>
        <dbReference type="ChEBI" id="CHEBI:30616"/>
    </ligand>
</feature>
<evidence type="ECO:0000256" key="3">
    <source>
        <dbReference type="ARBA" id="ARBA00011258"/>
    </source>
</evidence>
<dbReference type="Gene3D" id="3.10.20.70">
    <property type="entry name" value="Glutamine synthetase, N-terminal domain"/>
    <property type="match status" value="1"/>
</dbReference>
<feature type="binding site" evidence="7">
    <location>
        <position position="359"/>
    </location>
    <ligand>
        <name>Mg(2+)</name>
        <dbReference type="ChEBI" id="CHEBI:18420"/>
        <label>1</label>
    </ligand>
</feature>
<comment type="similarity">
    <text evidence="2 9 10">Belongs to the glutamine synthetase family.</text>
</comment>
<dbReference type="InterPro" id="IPR008147">
    <property type="entry name" value="Gln_synt_N"/>
</dbReference>
<dbReference type="InterPro" id="IPR027303">
    <property type="entry name" value="Gln_synth_gly_rich_site"/>
</dbReference>
<dbReference type="SUPFAM" id="SSF54368">
    <property type="entry name" value="Glutamine synthetase, N-terminal domain"/>
    <property type="match status" value="1"/>
</dbReference>
<dbReference type="PROSITE" id="PS51987">
    <property type="entry name" value="GS_CATALYTIC"/>
    <property type="match status" value="1"/>
</dbReference>
<feature type="binding site" evidence="5">
    <location>
        <position position="361"/>
    </location>
    <ligand>
        <name>L-glutamate</name>
        <dbReference type="ChEBI" id="CHEBI:29985"/>
    </ligand>
</feature>
<keyword evidence="4" id="KW-0535">Nitrogen fixation</keyword>
<feature type="domain" description="GS catalytic" evidence="14">
    <location>
        <begin position="107"/>
        <end position="470"/>
    </location>
</feature>
<comment type="subunit">
    <text evidence="11">Oligomer of 12 subunits arranged in the form of two hexagons.</text>
</comment>
<keyword evidence="16" id="KW-1185">Reference proteome</keyword>
<keyword evidence="6 12" id="KW-0547">Nucleotide-binding</keyword>
<evidence type="ECO:0000259" key="13">
    <source>
        <dbReference type="PROSITE" id="PS51986"/>
    </source>
</evidence>
<dbReference type="EMBL" id="JAMLDX010000006">
    <property type="protein sequence ID" value="MCP3730782.1"/>
    <property type="molecule type" value="Genomic_DNA"/>
</dbReference>
<dbReference type="FunFam" id="3.30.590.10:FF:000001">
    <property type="entry name" value="Glutamine synthetase"/>
    <property type="match status" value="1"/>
</dbReference>
<reference evidence="15" key="1">
    <citation type="submission" date="2022-05" db="EMBL/GenBank/DDBJ databases">
        <title>Sphingomonas sp. strain MG17 Genome sequencing and assembly.</title>
        <authorList>
            <person name="Kim I."/>
        </authorList>
    </citation>
    <scope>NUCLEOTIDE SEQUENCE</scope>
    <source>
        <strain evidence="15">MG17</strain>
    </source>
</reference>
<dbReference type="PROSITE" id="PS00180">
    <property type="entry name" value="GLNA_1"/>
    <property type="match status" value="1"/>
</dbReference>
<dbReference type="InterPro" id="IPR004809">
    <property type="entry name" value="Gln_synth_I"/>
</dbReference>
<feature type="binding site" evidence="6">
    <location>
        <position position="354"/>
    </location>
    <ligand>
        <name>ATP</name>
        <dbReference type="ChEBI" id="CHEBI:30616"/>
    </ligand>
</feature>